<feature type="transmembrane region" description="Helical" evidence="2">
    <location>
        <begin position="229"/>
        <end position="251"/>
    </location>
</feature>
<evidence type="ECO:0000256" key="1">
    <source>
        <dbReference type="SAM" id="MobiDB-lite"/>
    </source>
</evidence>
<feature type="domain" description="DUF7373" evidence="3">
    <location>
        <begin position="309"/>
        <end position="418"/>
    </location>
</feature>
<feature type="transmembrane region" description="Helical" evidence="2">
    <location>
        <begin position="151"/>
        <end position="172"/>
    </location>
</feature>
<gene>
    <name evidence="4" type="ORF">GA0070624_4124</name>
</gene>
<name>A0A1C6SMQ6_9ACTN</name>
<evidence type="ECO:0000313" key="5">
    <source>
        <dbReference type="Proteomes" id="UP000199413"/>
    </source>
</evidence>
<organism evidence="4 5">
    <name type="scientific">Micromonospora rhizosphaerae</name>
    <dbReference type="NCBI Taxonomy" id="568872"/>
    <lineage>
        <taxon>Bacteria</taxon>
        <taxon>Bacillati</taxon>
        <taxon>Actinomycetota</taxon>
        <taxon>Actinomycetes</taxon>
        <taxon>Micromonosporales</taxon>
        <taxon>Micromonosporaceae</taxon>
        <taxon>Micromonospora</taxon>
    </lineage>
</organism>
<feature type="compositionally biased region" description="Pro residues" evidence="1">
    <location>
        <begin position="201"/>
        <end position="211"/>
    </location>
</feature>
<feature type="transmembrane region" description="Helical" evidence="2">
    <location>
        <begin position="31"/>
        <end position="53"/>
    </location>
</feature>
<keyword evidence="2" id="KW-1133">Transmembrane helix</keyword>
<reference evidence="5" key="1">
    <citation type="submission" date="2016-06" db="EMBL/GenBank/DDBJ databases">
        <authorList>
            <person name="Varghese N."/>
            <person name="Submissions Spin"/>
        </authorList>
    </citation>
    <scope>NUCLEOTIDE SEQUENCE [LARGE SCALE GENOMIC DNA]</scope>
    <source>
        <strain evidence="5">DSM 45431</strain>
    </source>
</reference>
<sequence length="420" mass="43142">MMCAVKITSGPEHITSGSPATAGLGRRRAQAAATAIVGLILLANAHSLPWVAVRPGQSIEDRLLGQAPSAEVRTYALTDLPGARTSLYVGWALLLSLLVVAWVRPEWRRGVRVAASVLPLALALLTFVPGGAAISASGFPEAEGPSTDFLAGTWLALVGMLLVAGAVSTLAASPKPLAPPRPAPVRPTPAAETVAAGPSAPATPSPLPLAVPGPGWSTRPPSVTWWRRPWLVTGVVAGSVAGAVLVGAVIWQVAHPPATRHGELAALVVAAPADSAPGQPAAVDDQVNVARLLPLGGDLRALMLAAQVRNDVRHAAGAAWTRPDSASVTVALLQFDSPEVADQFQQSYVEIERDAWGPGGEVDIPDVPGATAFTGEGQGRAEVHAVAHRDEIVVLVAATGGPPDAIAAVKSLVREQYDRL</sequence>
<feature type="compositionally biased region" description="Low complexity" evidence="1">
    <location>
        <begin position="188"/>
        <end position="200"/>
    </location>
</feature>
<keyword evidence="2" id="KW-0812">Transmembrane</keyword>
<dbReference type="AlphaFoldDB" id="A0A1C6SMQ6"/>
<dbReference type="Proteomes" id="UP000199413">
    <property type="component" value="Unassembled WGS sequence"/>
</dbReference>
<feature type="region of interest" description="Disordered" evidence="1">
    <location>
        <begin position="177"/>
        <end position="213"/>
    </location>
</feature>
<feature type="transmembrane region" description="Helical" evidence="2">
    <location>
        <begin position="115"/>
        <end position="139"/>
    </location>
</feature>
<dbReference type="Pfam" id="PF24088">
    <property type="entry name" value="DUF7373"/>
    <property type="match status" value="1"/>
</dbReference>
<dbReference type="EMBL" id="FMHV01000002">
    <property type="protein sequence ID" value="SCL30687.1"/>
    <property type="molecule type" value="Genomic_DNA"/>
</dbReference>
<dbReference type="InterPro" id="IPR055797">
    <property type="entry name" value="DUF7373"/>
</dbReference>
<keyword evidence="5" id="KW-1185">Reference proteome</keyword>
<keyword evidence="2" id="KW-0472">Membrane</keyword>
<accession>A0A1C6SMQ6</accession>
<dbReference type="STRING" id="568872.GA0070624_4124"/>
<proteinExistence type="predicted"/>
<evidence type="ECO:0000259" key="3">
    <source>
        <dbReference type="Pfam" id="PF24088"/>
    </source>
</evidence>
<evidence type="ECO:0000313" key="4">
    <source>
        <dbReference type="EMBL" id="SCL30687.1"/>
    </source>
</evidence>
<feature type="compositionally biased region" description="Pro residues" evidence="1">
    <location>
        <begin position="177"/>
        <end position="187"/>
    </location>
</feature>
<feature type="transmembrane region" description="Helical" evidence="2">
    <location>
        <begin position="85"/>
        <end position="103"/>
    </location>
</feature>
<evidence type="ECO:0000256" key="2">
    <source>
        <dbReference type="SAM" id="Phobius"/>
    </source>
</evidence>
<protein>
    <recommendedName>
        <fullName evidence="3">DUF7373 domain-containing protein</fullName>
    </recommendedName>
</protein>